<evidence type="ECO:0000256" key="1">
    <source>
        <dbReference type="SAM" id="SignalP"/>
    </source>
</evidence>
<organism evidence="2 3">
    <name type="scientific">Thalassotalea loyana</name>
    <dbReference type="NCBI Taxonomy" id="280483"/>
    <lineage>
        <taxon>Bacteria</taxon>
        <taxon>Pseudomonadati</taxon>
        <taxon>Pseudomonadota</taxon>
        <taxon>Gammaproteobacteria</taxon>
        <taxon>Alteromonadales</taxon>
        <taxon>Colwelliaceae</taxon>
        <taxon>Thalassotalea</taxon>
    </lineage>
</organism>
<accession>A0ABQ6H8X7</accession>
<name>A0ABQ6H8X7_9GAMM</name>
<sequence>MIATTYRLFVLAALMLLAVLSMQIKAEQVTNSTIHISELGSFKPEFKSVQVVDRMEIEQVLGEVAFKPKSSFKVQLPFTPRQISFLYHPGTKVNQGQKVAKIEGPEVHHFFDEIDASKSIYLKSKKHLESVQSYANSNTIKSAEWLDINKTYLEAKLNFEHLNHVLQQLATDNNGDIFLISPSNGLLEYADEQSPYLFEIIPSDNVFIKSLILTKKAENVTSFKTEQNCLLKVETVDEKVINHKQTVWSSLGSSCELKLGQQLLLTPILSIEGIKVPHQSLFELNDTSYVAVKNGQEINLVEIIIIGREDDNYIVQSDNLTEQAEVLASFVSIAQGLFLGLGE</sequence>
<evidence type="ECO:0008006" key="4">
    <source>
        <dbReference type="Google" id="ProtNLM"/>
    </source>
</evidence>
<comment type="caution">
    <text evidence="2">The sequence shown here is derived from an EMBL/GenBank/DDBJ whole genome shotgun (WGS) entry which is preliminary data.</text>
</comment>
<reference evidence="2 3" key="1">
    <citation type="submission" date="2023-03" db="EMBL/GenBank/DDBJ databases">
        <title>Thalassotalea loyana LMG 22536T draft genome sequence.</title>
        <authorList>
            <person name="Sawabe T."/>
        </authorList>
    </citation>
    <scope>NUCLEOTIDE SEQUENCE [LARGE SCALE GENOMIC DNA]</scope>
    <source>
        <strain evidence="2 3">LMG 22536</strain>
    </source>
</reference>
<keyword evidence="1" id="KW-0732">Signal</keyword>
<protein>
    <recommendedName>
        <fullName evidence="4">RND efflux pump membrane fusion protein barrel-sandwich domain-containing protein</fullName>
    </recommendedName>
</protein>
<feature type="chain" id="PRO_5045830594" description="RND efflux pump membrane fusion protein barrel-sandwich domain-containing protein" evidence="1">
    <location>
        <begin position="27"/>
        <end position="343"/>
    </location>
</feature>
<evidence type="ECO:0000313" key="3">
    <source>
        <dbReference type="Proteomes" id="UP001157134"/>
    </source>
</evidence>
<gene>
    <name evidence="2" type="ORF">tloyanaT_03490</name>
</gene>
<dbReference type="EMBL" id="BSSV01000001">
    <property type="protein sequence ID" value="GLX84097.1"/>
    <property type="molecule type" value="Genomic_DNA"/>
</dbReference>
<feature type="signal peptide" evidence="1">
    <location>
        <begin position="1"/>
        <end position="26"/>
    </location>
</feature>
<proteinExistence type="predicted"/>
<dbReference type="Proteomes" id="UP001157134">
    <property type="component" value="Unassembled WGS sequence"/>
</dbReference>
<evidence type="ECO:0000313" key="2">
    <source>
        <dbReference type="EMBL" id="GLX84097.1"/>
    </source>
</evidence>
<keyword evidence="3" id="KW-1185">Reference proteome</keyword>
<dbReference type="RefSeq" id="WP_284295644.1">
    <property type="nucleotide sequence ID" value="NZ_BSSV01000001.1"/>
</dbReference>